<evidence type="ECO:0000313" key="2">
    <source>
        <dbReference type="EMBL" id="DAD87752.1"/>
    </source>
</evidence>
<keyword evidence="1" id="KW-0812">Transmembrane</keyword>
<proteinExistence type="predicted"/>
<keyword evidence="1" id="KW-0472">Membrane</keyword>
<accession>A0A8S5MZV5</accession>
<dbReference type="InterPro" id="IPR032111">
    <property type="entry name" value="Clostridium_phage_holin"/>
</dbReference>
<name>A0A8S5MZV5_9CAUD</name>
<feature type="transmembrane region" description="Helical" evidence="1">
    <location>
        <begin position="7"/>
        <end position="23"/>
    </location>
</feature>
<protein>
    <submittedName>
        <fullName evidence="2">Holin</fullName>
    </submittedName>
</protein>
<feature type="transmembrane region" description="Helical" evidence="1">
    <location>
        <begin position="43"/>
        <end position="65"/>
    </location>
</feature>
<reference evidence="2" key="1">
    <citation type="journal article" date="2021" name="Proc. Natl. Acad. Sci. U.S.A.">
        <title>A Catalog of Tens of Thousands of Viruses from Human Metagenomes Reveals Hidden Associations with Chronic Diseases.</title>
        <authorList>
            <person name="Tisza M.J."/>
            <person name="Buck C.B."/>
        </authorList>
    </citation>
    <scope>NUCLEOTIDE SEQUENCE</scope>
    <source>
        <strain evidence="2">Ct8eQ1</strain>
    </source>
</reference>
<dbReference type="Pfam" id="PF16079">
    <property type="entry name" value="Phage_holin_5_2"/>
    <property type="match status" value="1"/>
</dbReference>
<sequence>MDQLQQFLVPIIVLLLNLLGKVLKEWNVFPTEYIPHVLGALGGIVGILLFKDANAVLVGVGAVGLHQIYKQSTNKENNNNDRNL</sequence>
<evidence type="ECO:0000256" key="1">
    <source>
        <dbReference type="SAM" id="Phobius"/>
    </source>
</evidence>
<keyword evidence="1" id="KW-1133">Transmembrane helix</keyword>
<organism evidence="2">
    <name type="scientific">Siphoviridae sp. ct8eQ1</name>
    <dbReference type="NCBI Taxonomy" id="2826171"/>
    <lineage>
        <taxon>Viruses</taxon>
        <taxon>Duplodnaviria</taxon>
        <taxon>Heunggongvirae</taxon>
        <taxon>Uroviricota</taxon>
        <taxon>Caudoviricetes</taxon>
    </lineage>
</organism>
<dbReference type="EMBL" id="BK015025">
    <property type="protein sequence ID" value="DAD87752.1"/>
    <property type="molecule type" value="Genomic_DNA"/>
</dbReference>